<dbReference type="InterPro" id="IPR051531">
    <property type="entry name" value="N-acetyltransferase"/>
</dbReference>
<keyword evidence="2" id="KW-0808">Transferase</keyword>
<dbReference type="PANTHER" id="PTHR43792">
    <property type="entry name" value="GNAT FAMILY, PUTATIVE (AFU_ORTHOLOGUE AFUA_3G00765)-RELATED-RELATED"/>
    <property type="match status" value="1"/>
</dbReference>
<dbReference type="Proteomes" id="UP000182427">
    <property type="component" value="Chromosome I"/>
</dbReference>
<dbReference type="GO" id="GO:0016747">
    <property type="term" value="F:acyltransferase activity, transferring groups other than amino-acyl groups"/>
    <property type="evidence" value="ECO:0007669"/>
    <property type="project" value="InterPro"/>
</dbReference>
<dbReference type="Gene3D" id="3.40.630.30">
    <property type="match status" value="1"/>
</dbReference>
<dbReference type="OrthoDB" id="9798081at2"/>
<proteinExistence type="predicted"/>
<dbReference type="InterPro" id="IPR016181">
    <property type="entry name" value="Acyl_CoA_acyltransferase"/>
</dbReference>
<dbReference type="Pfam" id="PF13302">
    <property type="entry name" value="Acetyltransf_3"/>
    <property type="match status" value="1"/>
</dbReference>
<dbReference type="PANTHER" id="PTHR43792:SF1">
    <property type="entry name" value="N-ACETYLTRANSFERASE DOMAIN-CONTAINING PROTEIN"/>
    <property type="match status" value="1"/>
</dbReference>
<feature type="domain" description="N-acetyltransferase" evidence="1">
    <location>
        <begin position="12"/>
        <end position="183"/>
    </location>
</feature>
<protein>
    <submittedName>
        <fullName evidence="2">Protein N-acetyltransferase, RimJ/RimL family</fullName>
    </submittedName>
</protein>
<keyword evidence="3" id="KW-1185">Reference proteome</keyword>
<gene>
    <name evidence="2" type="ORF">SAMN05444167_2531</name>
</gene>
<dbReference type="SUPFAM" id="SSF55729">
    <property type="entry name" value="Acyl-CoA N-acyltransferases (Nat)"/>
    <property type="match status" value="1"/>
</dbReference>
<dbReference type="RefSeq" id="WP_083345454.1">
    <property type="nucleotide sequence ID" value="NZ_LT629690.1"/>
</dbReference>
<dbReference type="PROSITE" id="PS51186">
    <property type="entry name" value="GNAT"/>
    <property type="match status" value="1"/>
</dbReference>
<evidence type="ECO:0000313" key="3">
    <source>
        <dbReference type="Proteomes" id="UP000182427"/>
    </source>
</evidence>
<organism evidence="2 3">
    <name type="scientific">Terriglobus roseus</name>
    <dbReference type="NCBI Taxonomy" id="392734"/>
    <lineage>
        <taxon>Bacteria</taxon>
        <taxon>Pseudomonadati</taxon>
        <taxon>Acidobacteriota</taxon>
        <taxon>Terriglobia</taxon>
        <taxon>Terriglobales</taxon>
        <taxon>Acidobacteriaceae</taxon>
        <taxon>Terriglobus</taxon>
    </lineage>
</organism>
<dbReference type="InterPro" id="IPR000182">
    <property type="entry name" value="GNAT_dom"/>
</dbReference>
<name>A0A1G7LGK8_9BACT</name>
<sequence>MTTTFQIETDRLLLRPLDEADRDDFAAMNADADVMTYFVSPMTREESDAAFARYTTHFQHNGFGFLAARTRSTGEFAGIIGMQVMRFAIPNLPQPAVEIGWRLNRAQQGRGFATEGARSILRSAFQEHGLPEVVAITAVSNKPSRHVMDKLGMHHDASLDFDHPNVPNGHALQRHVLYRLANPRSTTREEV</sequence>
<accession>A0A1G7LGK8</accession>
<evidence type="ECO:0000313" key="2">
    <source>
        <dbReference type="EMBL" id="SDF48608.1"/>
    </source>
</evidence>
<dbReference type="EMBL" id="LT629690">
    <property type="protein sequence ID" value="SDF48608.1"/>
    <property type="molecule type" value="Genomic_DNA"/>
</dbReference>
<evidence type="ECO:0000259" key="1">
    <source>
        <dbReference type="PROSITE" id="PS51186"/>
    </source>
</evidence>
<reference evidence="2 3" key="1">
    <citation type="submission" date="2016-10" db="EMBL/GenBank/DDBJ databases">
        <authorList>
            <person name="de Groot N.N."/>
        </authorList>
    </citation>
    <scope>NUCLEOTIDE SEQUENCE [LARGE SCALE GENOMIC DNA]</scope>
    <source>
        <strain evidence="2 3">GAS232</strain>
    </source>
</reference>
<dbReference type="AlphaFoldDB" id="A0A1G7LGK8"/>